<evidence type="ECO:0000313" key="5">
    <source>
        <dbReference type="Proteomes" id="UP000095767"/>
    </source>
</evidence>
<sequence>MAPGAAQAGAGGSARARVVPAAVTVTCTRVHVVREGETCASVARDARLTLAQFMVLNKDSSISCAGVLPHGRWVCVGGTAIDIGS</sequence>
<evidence type="ECO:0000256" key="1">
    <source>
        <dbReference type="ARBA" id="ARBA00022669"/>
    </source>
</evidence>
<accession>A0A1E5WHX9</accession>
<protein>
    <recommendedName>
        <fullName evidence="3">LysM domain-containing protein</fullName>
    </recommendedName>
</protein>
<dbReference type="EMBL" id="LWDX02007039">
    <property type="protein sequence ID" value="OEL37007.1"/>
    <property type="molecule type" value="Genomic_DNA"/>
</dbReference>
<evidence type="ECO:0000256" key="2">
    <source>
        <dbReference type="ARBA" id="ARBA00023026"/>
    </source>
</evidence>
<organism evidence="4 5">
    <name type="scientific">Dichanthelium oligosanthes</name>
    <dbReference type="NCBI Taxonomy" id="888268"/>
    <lineage>
        <taxon>Eukaryota</taxon>
        <taxon>Viridiplantae</taxon>
        <taxon>Streptophyta</taxon>
        <taxon>Embryophyta</taxon>
        <taxon>Tracheophyta</taxon>
        <taxon>Spermatophyta</taxon>
        <taxon>Magnoliopsida</taxon>
        <taxon>Liliopsida</taxon>
        <taxon>Poales</taxon>
        <taxon>Poaceae</taxon>
        <taxon>PACMAD clade</taxon>
        <taxon>Panicoideae</taxon>
        <taxon>Panicodae</taxon>
        <taxon>Paniceae</taxon>
        <taxon>Dichantheliinae</taxon>
        <taxon>Dichanthelium</taxon>
    </lineage>
</organism>
<dbReference type="Gene3D" id="3.10.350.10">
    <property type="entry name" value="LysM domain"/>
    <property type="match status" value="1"/>
</dbReference>
<dbReference type="GO" id="GO:0008061">
    <property type="term" value="F:chitin binding"/>
    <property type="evidence" value="ECO:0007669"/>
    <property type="project" value="UniProtKB-KW"/>
</dbReference>
<dbReference type="InterPro" id="IPR036779">
    <property type="entry name" value="LysM_dom_sf"/>
</dbReference>
<dbReference type="PANTHER" id="PTHR34997">
    <property type="entry name" value="AM15"/>
    <property type="match status" value="1"/>
</dbReference>
<keyword evidence="2" id="KW-0843">Virulence</keyword>
<feature type="domain" description="LysM" evidence="3">
    <location>
        <begin position="31"/>
        <end position="75"/>
    </location>
</feature>
<keyword evidence="5" id="KW-1185">Reference proteome</keyword>
<dbReference type="AlphaFoldDB" id="A0A1E5WHX9"/>
<name>A0A1E5WHX9_9POAL</name>
<gene>
    <name evidence="4" type="ORF">BAE44_0001972</name>
</gene>
<dbReference type="CDD" id="cd00118">
    <property type="entry name" value="LysM"/>
    <property type="match status" value="1"/>
</dbReference>
<dbReference type="SUPFAM" id="SSF54106">
    <property type="entry name" value="LysM domain"/>
    <property type="match status" value="1"/>
</dbReference>
<dbReference type="PANTHER" id="PTHR34997:SF1">
    <property type="entry name" value="PEPTIDOGLYCAN-BINDING LYSIN DOMAIN"/>
    <property type="match status" value="1"/>
</dbReference>
<dbReference type="InterPro" id="IPR052210">
    <property type="entry name" value="LysM1-like"/>
</dbReference>
<proteinExistence type="predicted"/>
<dbReference type="InterPro" id="IPR018392">
    <property type="entry name" value="LysM"/>
</dbReference>
<reference evidence="4 5" key="1">
    <citation type="submission" date="2016-09" db="EMBL/GenBank/DDBJ databases">
        <title>The draft genome of Dichanthelium oligosanthes: A C3 panicoid grass species.</title>
        <authorList>
            <person name="Studer A.J."/>
            <person name="Schnable J.C."/>
            <person name="Brutnell T.P."/>
        </authorList>
    </citation>
    <scope>NUCLEOTIDE SEQUENCE [LARGE SCALE GENOMIC DNA]</scope>
    <source>
        <strain evidence="5">cv. Kellogg 1175</strain>
        <tissue evidence="4">Leaf</tissue>
    </source>
</reference>
<dbReference type="OrthoDB" id="1921017at2759"/>
<evidence type="ECO:0000259" key="3">
    <source>
        <dbReference type="Pfam" id="PF01476"/>
    </source>
</evidence>
<evidence type="ECO:0000313" key="4">
    <source>
        <dbReference type="EMBL" id="OEL37007.1"/>
    </source>
</evidence>
<dbReference type="Proteomes" id="UP000095767">
    <property type="component" value="Unassembled WGS sequence"/>
</dbReference>
<comment type="caution">
    <text evidence="4">The sequence shown here is derived from an EMBL/GenBank/DDBJ whole genome shotgun (WGS) entry which is preliminary data.</text>
</comment>
<keyword evidence="1" id="KW-0147">Chitin-binding</keyword>
<dbReference type="Pfam" id="PF01476">
    <property type="entry name" value="LysM"/>
    <property type="match status" value="1"/>
</dbReference>